<evidence type="ECO:0000256" key="1">
    <source>
        <dbReference type="ARBA" id="ARBA00022741"/>
    </source>
</evidence>
<dbReference type="EMBL" id="CP003914">
    <property type="protein sequence ID" value="AFX74067.1"/>
    <property type="molecule type" value="Genomic_DNA"/>
</dbReference>
<dbReference type="SMART" id="SM00382">
    <property type="entry name" value="AAA"/>
    <property type="match status" value="1"/>
</dbReference>
<dbReference type="Gene3D" id="2.40.50.100">
    <property type="match status" value="1"/>
</dbReference>
<evidence type="ECO:0000256" key="2">
    <source>
        <dbReference type="ARBA" id="ARBA00022840"/>
    </source>
</evidence>
<evidence type="ECO:0000259" key="3">
    <source>
        <dbReference type="PROSITE" id="PS50893"/>
    </source>
</evidence>
<dbReference type="AlphaFoldDB" id="A0AAI8AMF1"/>
<dbReference type="RefSeq" id="WP_013301958.1">
    <property type="nucleotide sequence ID" value="NC_019552.1"/>
</dbReference>
<dbReference type="Proteomes" id="UP000009399">
    <property type="component" value="Chromosome"/>
</dbReference>
<evidence type="ECO:0000313" key="4">
    <source>
        <dbReference type="EMBL" id="AFX74067.1"/>
    </source>
</evidence>
<dbReference type="InterPro" id="IPR003593">
    <property type="entry name" value="AAA+_ATPase"/>
</dbReference>
<name>A0AAI8AMF1_MESHY</name>
<feature type="domain" description="ABC transporter" evidence="3">
    <location>
        <begin position="8"/>
        <end position="315"/>
    </location>
</feature>
<dbReference type="InterPro" id="IPR027417">
    <property type="entry name" value="P-loop_NTPase"/>
</dbReference>
<gene>
    <name evidence="4" type="ORF">MOS_135</name>
</gene>
<dbReference type="InterPro" id="IPR017871">
    <property type="entry name" value="ABC_transporter-like_CS"/>
</dbReference>
<dbReference type="GeneID" id="93248269"/>
<organism evidence="4 5">
    <name type="scientific">Mesomycoplasma hyorhinis SK76</name>
    <dbReference type="NCBI Taxonomy" id="1118964"/>
    <lineage>
        <taxon>Bacteria</taxon>
        <taxon>Bacillati</taxon>
        <taxon>Mycoplasmatota</taxon>
        <taxon>Mycoplasmoidales</taxon>
        <taxon>Metamycoplasmataceae</taxon>
        <taxon>Mesomycoplasma</taxon>
    </lineage>
</organism>
<dbReference type="InterPro" id="IPR047641">
    <property type="entry name" value="ABC_transpr_MalK/UgpC-like"/>
</dbReference>
<dbReference type="Gene3D" id="3.40.50.300">
    <property type="entry name" value="P-loop containing nucleotide triphosphate hydrolases"/>
    <property type="match status" value="1"/>
</dbReference>
<dbReference type="GO" id="GO:0016887">
    <property type="term" value="F:ATP hydrolysis activity"/>
    <property type="evidence" value="ECO:0007669"/>
    <property type="project" value="InterPro"/>
</dbReference>
<accession>A0AAI8AMF1</accession>
<dbReference type="PANTHER" id="PTHR43875:SF1">
    <property type="entry name" value="OSMOPROTECTIVE COMPOUNDS UPTAKE ATP-BINDING PROTEIN GGTA"/>
    <property type="match status" value="1"/>
</dbReference>
<reference evidence="4 5" key="1">
    <citation type="journal article" date="2013" name="Genome Announc.">
        <title>Complete Genome Sequence of Mycoplasma hyorhinis Strain SK76.</title>
        <authorList>
            <person name="Goodison S."/>
            <person name="Urquidi V."/>
            <person name="Kumar D."/>
            <person name="Reyes L."/>
            <person name="Rosser C.J."/>
        </authorList>
    </citation>
    <scope>NUCLEOTIDE SEQUENCE [LARGE SCALE GENOMIC DNA]</scope>
    <source>
        <strain evidence="4 5">SK76</strain>
    </source>
</reference>
<keyword evidence="1" id="KW-0547">Nucleotide-binding</keyword>
<keyword evidence="2" id="KW-0067">ATP-binding</keyword>
<dbReference type="PANTHER" id="PTHR43875">
    <property type="entry name" value="MALTODEXTRIN IMPORT ATP-BINDING PROTEIN MSMX"/>
    <property type="match status" value="1"/>
</dbReference>
<dbReference type="KEGG" id="mhs:MOS_135"/>
<evidence type="ECO:0000313" key="5">
    <source>
        <dbReference type="Proteomes" id="UP000009399"/>
    </source>
</evidence>
<dbReference type="InterPro" id="IPR003439">
    <property type="entry name" value="ABC_transporter-like_ATP-bd"/>
</dbReference>
<dbReference type="GO" id="GO:0005524">
    <property type="term" value="F:ATP binding"/>
    <property type="evidence" value="ECO:0007669"/>
    <property type="project" value="UniProtKB-KW"/>
</dbReference>
<proteinExistence type="predicted"/>
<dbReference type="GO" id="GO:0055052">
    <property type="term" value="C:ATP-binding cassette (ABC) transporter complex, substrate-binding subunit-containing"/>
    <property type="evidence" value="ECO:0007669"/>
    <property type="project" value="TreeGrafter"/>
</dbReference>
<dbReference type="PROSITE" id="PS00211">
    <property type="entry name" value="ABC_TRANSPORTER_1"/>
    <property type="match status" value="1"/>
</dbReference>
<dbReference type="SUPFAM" id="SSF52540">
    <property type="entry name" value="P-loop containing nucleoside triphosphate hydrolases"/>
    <property type="match status" value="1"/>
</dbReference>
<protein>
    <recommendedName>
        <fullName evidence="3">ABC transporter domain-containing protein</fullName>
    </recommendedName>
</protein>
<sequence>MSSTNYLINVKNLKFQYDKKQVSLDIEKLTFPKNKIITLLGPSGSGKTTFLNLLIGFLKPTKGEIQINQDPEFSNFGFIMQDNNLYEEISVFKNVYLSAKNSSKWKSEVRNSLWIEIKNKFLASKTKDSDVVKLDNLFAKYLKKSIHVAKHQVFFVKLMYTKILFYLLKLSFKNIKILLFLLENNYLIQFFFKSFMPIAKKLQIEEIINKKANNISGGQKQRVAFAKAIIKNTKLIFMDEPFAALDAKIKESTINWLEKIKKEFDLSIVLVTHDQTDALKISDYITVLNQGKVMQFGESEQLYNNPANLFVAKFLGFPEINFFKNQNGIDFYVRANKIIVSSNKQEGFLPFKIDSKKLIGESLLYKATSLNNENPISLNFLQTNNFETQSIIYLKINEEDLLKFDKEGQRVL</sequence>
<dbReference type="Pfam" id="PF00005">
    <property type="entry name" value="ABC_tran"/>
    <property type="match status" value="1"/>
</dbReference>
<dbReference type="PROSITE" id="PS50893">
    <property type="entry name" value="ABC_TRANSPORTER_2"/>
    <property type="match status" value="1"/>
</dbReference>